<dbReference type="AlphaFoldDB" id="A0A544QXC0"/>
<organism evidence="2 3">
    <name type="scientific">Peptacetobacter hominis</name>
    <dbReference type="NCBI Taxonomy" id="2743610"/>
    <lineage>
        <taxon>Bacteria</taxon>
        <taxon>Bacillati</taxon>
        <taxon>Bacillota</taxon>
        <taxon>Clostridia</taxon>
        <taxon>Peptostreptococcales</taxon>
        <taxon>Peptostreptococcaceae</taxon>
        <taxon>Peptacetobacter</taxon>
    </lineage>
</organism>
<gene>
    <name evidence="2" type="ORF">EXD82_02160</name>
</gene>
<comment type="caution">
    <text evidence="2">The sequence shown here is derived from an EMBL/GenBank/DDBJ whole genome shotgun (WGS) entry which is preliminary data.</text>
</comment>
<evidence type="ECO:0000313" key="3">
    <source>
        <dbReference type="Proteomes" id="UP000317863"/>
    </source>
</evidence>
<accession>A0A544QXC0</accession>
<evidence type="ECO:0000313" key="2">
    <source>
        <dbReference type="EMBL" id="TQQ85349.1"/>
    </source>
</evidence>
<feature type="transmembrane region" description="Helical" evidence="1">
    <location>
        <begin position="104"/>
        <end position="128"/>
    </location>
</feature>
<keyword evidence="1" id="KW-1133">Transmembrane helix</keyword>
<keyword evidence="1" id="KW-0812">Transmembrane</keyword>
<keyword evidence="1" id="KW-0472">Membrane</keyword>
<dbReference type="Proteomes" id="UP000317863">
    <property type="component" value="Unassembled WGS sequence"/>
</dbReference>
<feature type="transmembrane region" description="Helical" evidence="1">
    <location>
        <begin position="70"/>
        <end position="92"/>
    </location>
</feature>
<dbReference type="Gene3D" id="1.10.1760.20">
    <property type="match status" value="1"/>
</dbReference>
<sequence length="197" mass="20674">MKKGLKYDFTLLGILLIPVGVSLNVVGYQLSTVLKLPIFVDQIGTVLVAMLAGPWVGMLTGFLANVVNGMLNPVAIVYSLVAILNGLIIGYASRFKLLTNIIGTIITCAVMNVVGSVVGGLITVFVFGGATGVGTDILAAGLVAAGQALFASVLTVNLITGTFGVMVNVGISWTIVRKLPDRFLVKLNYGMPYVKRK</sequence>
<reference evidence="2 3" key="1">
    <citation type="submission" date="2019-02" db="EMBL/GenBank/DDBJ databases">
        <title>Peptostreptococcaceae bacterium ZHW00191 nov., a new bacterium isolated from the human gut.</title>
        <authorList>
            <person name="Zhou H.-W."/>
            <person name="Chen X.-J."/>
        </authorList>
    </citation>
    <scope>NUCLEOTIDE SEQUENCE [LARGE SCALE GENOMIC DNA]</scope>
    <source>
        <strain evidence="2 3">ZHW00191</strain>
    </source>
</reference>
<name>A0A544QXC0_9FIRM</name>
<dbReference type="OrthoDB" id="9766854at2"/>
<dbReference type="EMBL" id="SGJB01000003">
    <property type="protein sequence ID" value="TQQ85349.1"/>
    <property type="molecule type" value="Genomic_DNA"/>
</dbReference>
<proteinExistence type="predicted"/>
<keyword evidence="3" id="KW-1185">Reference proteome</keyword>
<protein>
    <submittedName>
        <fullName evidence="2">ECF transporter S component</fullName>
    </submittedName>
</protein>
<feature type="transmembrane region" description="Helical" evidence="1">
    <location>
        <begin position="148"/>
        <end position="176"/>
    </location>
</feature>
<feature type="transmembrane region" description="Helical" evidence="1">
    <location>
        <begin position="12"/>
        <end position="31"/>
    </location>
</feature>
<evidence type="ECO:0000256" key="1">
    <source>
        <dbReference type="SAM" id="Phobius"/>
    </source>
</evidence>
<feature type="transmembrane region" description="Helical" evidence="1">
    <location>
        <begin position="43"/>
        <end position="64"/>
    </location>
</feature>